<accession>A0A430FQG5</accession>
<feature type="domain" description="Peptidase S26" evidence="9">
    <location>
        <begin position="50"/>
        <end position="223"/>
    </location>
</feature>
<evidence type="ECO:0000256" key="5">
    <source>
        <dbReference type="ARBA" id="ARBA00022801"/>
    </source>
</evidence>
<dbReference type="PANTHER" id="PTHR43390:SF1">
    <property type="entry name" value="CHLOROPLAST PROCESSING PEPTIDASE"/>
    <property type="match status" value="1"/>
</dbReference>
<evidence type="ECO:0000256" key="4">
    <source>
        <dbReference type="ARBA" id="ARBA00013208"/>
    </source>
</evidence>
<name>A0A430FQG5_9BIFI</name>
<dbReference type="PROSITE" id="PS00761">
    <property type="entry name" value="SPASE_I_3"/>
    <property type="match status" value="1"/>
</dbReference>
<sequence length="249" mass="27117">MDSQNQPQSANEQPRLDATMQPMAAVTGDVAQAAAEATPTKKDDKDFGWKDLLLWCGIPILVMVLLRIFVVGMYVIPSGSMENTIMPGNRVIISKLTPALTPVQRGDIIVFKDPAGWLRNEQSGMDSDNLIKRVIGLPGDVVECDGGGAPIKINGVAINESSYIKPGTEPSMFPFKVTVTPDHLFVLGDNRNNSLDSRYHQDDGDHGFVPISDVKGVAFMRYWPLNQISTLTSHHDVFANVPNPGSSTK</sequence>
<dbReference type="InterPro" id="IPR036286">
    <property type="entry name" value="LexA/Signal_pep-like_sf"/>
</dbReference>
<feature type="transmembrane region" description="Helical" evidence="7">
    <location>
        <begin position="52"/>
        <end position="76"/>
    </location>
</feature>
<dbReference type="SUPFAM" id="SSF51306">
    <property type="entry name" value="LexA/Signal peptidase"/>
    <property type="match status" value="1"/>
</dbReference>
<dbReference type="GO" id="GO:0009003">
    <property type="term" value="F:signal peptidase activity"/>
    <property type="evidence" value="ECO:0007669"/>
    <property type="project" value="UniProtKB-EC"/>
</dbReference>
<feature type="active site" evidence="6">
    <location>
        <position position="132"/>
    </location>
</feature>
<comment type="catalytic activity">
    <reaction evidence="1 7">
        <text>Cleavage of hydrophobic, N-terminal signal or leader sequences from secreted and periplasmic proteins.</text>
        <dbReference type="EC" id="3.4.21.89"/>
    </reaction>
</comment>
<comment type="similarity">
    <text evidence="3 7">Belongs to the peptidase S26 family.</text>
</comment>
<dbReference type="RefSeq" id="WP_125963748.1">
    <property type="nucleotide sequence ID" value="NZ_QXGM01000002.1"/>
</dbReference>
<evidence type="ECO:0000256" key="7">
    <source>
        <dbReference type="RuleBase" id="RU362042"/>
    </source>
</evidence>
<keyword evidence="7" id="KW-0472">Membrane</keyword>
<evidence type="ECO:0000259" key="9">
    <source>
        <dbReference type="Pfam" id="PF10502"/>
    </source>
</evidence>
<evidence type="ECO:0000313" key="10">
    <source>
        <dbReference type="EMBL" id="RSX55071.1"/>
    </source>
</evidence>
<proteinExistence type="inferred from homology"/>
<organism evidence="10 11">
    <name type="scientific">Bifidobacterium dolichotidis</name>
    <dbReference type="NCBI Taxonomy" id="2306976"/>
    <lineage>
        <taxon>Bacteria</taxon>
        <taxon>Bacillati</taxon>
        <taxon>Actinomycetota</taxon>
        <taxon>Actinomycetes</taxon>
        <taxon>Bifidobacteriales</taxon>
        <taxon>Bifidobacteriaceae</taxon>
        <taxon>Bifidobacterium</taxon>
    </lineage>
</organism>
<dbReference type="GO" id="GO:0006465">
    <property type="term" value="P:signal peptide processing"/>
    <property type="evidence" value="ECO:0007669"/>
    <property type="project" value="InterPro"/>
</dbReference>
<comment type="caution">
    <text evidence="10">The sequence shown here is derived from an EMBL/GenBank/DDBJ whole genome shotgun (WGS) entry which is preliminary data.</text>
</comment>
<dbReference type="EC" id="3.4.21.89" evidence="4 7"/>
<dbReference type="EMBL" id="QXGM01000002">
    <property type="protein sequence ID" value="RSX55071.1"/>
    <property type="molecule type" value="Genomic_DNA"/>
</dbReference>
<dbReference type="AlphaFoldDB" id="A0A430FQG5"/>
<evidence type="ECO:0000256" key="1">
    <source>
        <dbReference type="ARBA" id="ARBA00000677"/>
    </source>
</evidence>
<dbReference type="InterPro" id="IPR019533">
    <property type="entry name" value="Peptidase_S26"/>
</dbReference>
<keyword evidence="7" id="KW-0812">Transmembrane</keyword>
<reference evidence="10 11" key="1">
    <citation type="submission" date="2018-09" db="EMBL/GenBank/DDBJ databases">
        <title>Characterization of the phylogenetic diversity of five novel species belonging to the genus Bifidobacterium.</title>
        <authorList>
            <person name="Lugli G.A."/>
            <person name="Duranti S."/>
            <person name="Milani C."/>
        </authorList>
    </citation>
    <scope>NUCLEOTIDE SEQUENCE [LARGE SCALE GENOMIC DNA]</scope>
    <source>
        <strain evidence="10 11">2036B</strain>
    </source>
</reference>
<keyword evidence="7" id="KW-1133">Transmembrane helix</keyword>
<dbReference type="Proteomes" id="UP000287609">
    <property type="component" value="Unassembled WGS sequence"/>
</dbReference>
<evidence type="ECO:0000256" key="6">
    <source>
        <dbReference type="PIRSR" id="PIRSR600223-1"/>
    </source>
</evidence>
<feature type="region of interest" description="Disordered" evidence="8">
    <location>
        <begin position="1"/>
        <end position="22"/>
    </location>
</feature>
<evidence type="ECO:0000313" key="11">
    <source>
        <dbReference type="Proteomes" id="UP000287609"/>
    </source>
</evidence>
<dbReference type="Gene3D" id="2.10.109.10">
    <property type="entry name" value="Umud Fragment, subunit A"/>
    <property type="match status" value="1"/>
</dbReference>
<feature type="compositionally biased region" description="Polar residues" evidence="8">
    <location>
        <begin position="1"/>
        <end position="12"/>
    </location>
</feature>
<dbReference type="InterPro" id="IPR019758">
    <property type="entry name" value="Pept_S26A_signal_pept_1_CS"/>
</dbReference>
<dbReference type="OrthoDB" id="9815782at2"/>
<dbReference type="NCBIfam" id="TIGR02227">
    <property type="entry name" value="sigpep_I_bact"/>
    <property type="match status" value="1"/>
</dbReference>
<evidence type="ECO:0000256" key="8">
    <source>
        <dbReference type="SAM" id="MobiDB-lite"/>
    </source>
</evidence>
<evidence type="ECO:0000256" key="2">
    <source>
        <dbReference type="ARBA" id="ARBA00004401"/>
    </source>
</evidence>
<dbReference type="PANTHER" id="PTHR43390">
    <property type="entry name" value="SIGNAL PEPTIDASE I"/>
    <property type="match status" value="1"/>
</dbReference>
<comment type="subcellular location">
    <subcellularLocation>
        <location evidence="2">Cell membrane</location>
        <topology evidence="2">Single-pass type II membrane protein</topology>
    </subcellularLocation>
    <subcellularLocation>
        <location evidence="7">Membrane</location>
        <topology evidence="7">Single-pass type II membrane protein</topology>
    </subcellularLocation>
</comment>
<dbReference type="Pfam" id="PF10502">
    <property type="entry name" value="Peptidase_S26"/>
    <property type="match status" value="1"/>
</dbReference>
<dbReference type="GO" id="GO:0005886">
    <property type="term" value="C:plasma membrane"/>
    <property type="evidence" value="ECO:0007669"/>
    <property type="project" value="UniProtKB-SubCell"/>
</dbReference>
<feature type="active site" evidence="6">
    <location>
        <position position="80"/>
    </location>
</feature>
<dbReference type="InterPro" id="IPR000223">
    <property type="entry name" value="Pept_S26A_signal_pept_1"/>
</dbReference>
<keyword evidence="11" id="KW-1185">Reference proteome</keyword>
<protein>
    <recommendedName>
        <fullName evidence="4 7">Signal peptidase I</fullName>
        <ecNumber evidence="4 7">3.4.21.89</ecNumber>
    </recommendedName>
</protein>
<evidence type="ECO:0000256" key="3">
    <source>
        <dbReference type="ARBA" id="ARBA00009370"/>
    </source>
</evidence>
<dbReference type="PRINTS" id="PR00727">
    <property type="entry name" value="LEADERPTASE"/>
</dbReference>
<dbReference type="GO" id="GO:0004252">
    <property type="term" value="F:serine-type endopeptidase activity"/>
    <property type="evidence" value="ECO:0007669"/>
    <property type="project" value="InterPro"/>
</dbReference>
<keyword evidence="7" id="KW-0645">Protease</keyword>
<keyword evidence="5 7" id="KW-0378">Hydrolase</keyword>
<dbReference type="CDD" id="cd06530">
    <property type="entry name" value="S26_SPase_I"/>
    <property type="match status" value="1"/>
</dbReference>
<gene>
    <name evidence="10" type="ORF">D2E26_1125</name>
</gene>